<gene>
    <name evidence="3" type="ORF">SAMN05444274_103141</name>
</gene>
<dbReference type="NCBIfam" id="TIGR04183">
    <property type="entry name" value="Por_Secre_tail"/>
    <property type="match status" value="1"/>
</dbReference>
<dbReference type="RefSeq" id="WP_083570627.1">
    <property type="nucleotide sequence ID" value="NZ_FQUM01000003.1"/>
</dbReference>
<proteinExistence type="predicted"/>
<evidence type="ECO:0000256" key="1">
    <source>
        <dbReference type="SAM" id="SignalP"/>
    </source>
</evidence>
<accession>A0A1M4XVZ8</accession>
<sequence length="1391" mass="149389">MKHILLFFAFIMAVTAVNAQLPTSYTLGGSEVEINDGCITSCEPLPGLLINLTIPKTIHKNGQAITITSIADNVFSNKNLLSLKLANSLISIGENAFANNKLVSVTLSEALRYIGESAFWGNSNLTSIKLPKHATTPGFEGWIDGFGDKVQPDENGNYILSNTFRAYAAILPYTLSDDDVEVVNGHIVSCKTLKGTKITIPQILDGQTITDINGYKFARRMLVSVNLPNSIINIDDNAFLSNSLTSITFPEGVLKIGSHAFASNNLTSVTLAETIISIGEKAFASNNDLLSINLPKHESTPGFEGWIDSNGQQVAKTEDGNYPIGNFDISYTAIVPYTLTADDVTLDNEGCIISCKPLTGTKLHIPQTLNKNGTEITITGIGLSVFGGRGLMEITLPNSVTSISESSFANNDLTNLILPEGLISIGGFAFSGNKLTEVTFPNSLTSIGKNAFYYNSLTSVKLPESLTFIDKYAFSYNSFASMNLPKHAATPGFTGWVNGMEQPVPLTDNNYTVTNFSTSYTAQINSNFYPLTAADITVDENGVITSCNITDFNTEDYAFGNIVIPQTINKEGVDIAITGINDAVFMHLSMASVVVPEGVKNIGDKAFYSCHLTSVTLPEGLQNIGSWAFGYNDLTSVMLPNGLLNICDYAFTYNKLTSVTLSETLIIIDESAFANNTNLTSINLSRHESTPSFEGWIDSNKQKVTKTEEGNYTISNFYVPYYAIIPYTLTADDVTIDNEGCIVSCNILKGTKLTIPQTLNKNGTEITITGIGQGVFENRGLISVVFPHSITSIGANAFEMNNIASITLPSSLTSIEYRAFAYNWLTSITLPETVASIGESAFSSNKLLNVTLSEQLLSIGKNAFAYNGNLASVNLPKHEATPGFTGWKDGNGSMVYLNGGNYTVNVFTTSYTALISDRPAPAAPTLAGKTYNTITLHAVEGCEYSINGGTTWQSEVLFDGLESNTTYTFVQRYFETDTDYASPASEPLTVVTDKAQQAAPAAPTLASKTESSITLNAVAGYEYSINGGTTWQSEVLFDGLESNTTYTFVQRYFETDTDYASPVSEPLTVVTDKAQQAAPAAPTLASKTESSITLNAVAGCEYSMDGGTTWQSEVLFDGLESNTTYTFVQRYFETNSDYASPASVPLTVVTDKAQQAAPAAPTLASKTESSITLIAVTGCEYSIDGGTTWQNDVLFDGLESGTSYTLTQRYAKTNTDDASPASAPLTVVTDKAQQAAPSAPTLASKTDSSIVLNVLEGCEYSIDNGTTWQDTPLFKGLDDNTEYMLIQRYAETATYNASPASDPLMVTTDISTAIDKIEAGSIELYPNPASHKITVVNAPEGSSLVLYNISGAIVLQTIITDNQIPIDISGLTPGVYLVQIGTTTQKLVVRK</sequence>
<dbReference type="InterPro" id="IPR032675">
    <property type="entry name" value="LRR_dom_sf"/>
</dbReference>
<dbReference type="PANTHER" id="PTHR45661">
    <property type="entry name" value="SURFACE ANTIGEN"/>
    <property type="match status" value="1"/>
</dbReference>
<feature type="chain" id="PRO_5012635199" evidence="1">
    <location>
        <begin position="20"/>
        <end position="1391"/>
    </location>
</feature>
<evidence type="ECO:0000259" key="2">
    <source>
        <dbReference type="Pfam" id="PF18962"/>
    </source>
</evidence>
<keyword evidence="4" id="KW-1185">Reference proteome</keyword>
<dbReference type="SUPFAM" id="SSF52058">
    <property type="entry name" value="L domain-like"/>
    <property type="match status" value="3"/>
</dbReference>
<dbReference type="OrthoDB" id="1054496at2"/>
<evidence type="ECO:0000313" key="4">
    <source>
        <dbReference type="Proteomes" id="UP000184164"/>
    </source>
</evidence>
<dbReference type="EMBL" id="FQUM01000003">
    <property type="protein sequence ID" value="SHE97588.1"/>
    <property type="molecule type" value="Genomic_DNA"/>
</dbReference>
<dbReference type="Proteomes" id="UP000184164">
    <property type="component" value="Unassembled WGS sequence"/>
</dbReference>
<protein>
    <submittedName>
        <fullName evidence="3">Por secretion system C-terminal sorting domain-containing protein</fullName>
    </submittedName>
</protein>
<dbReference type="Pfam" id="PF18962">
    <property type="entry name" value="Por_Secre_tail"/>
    <property type="match status" value="1"/>
</dbReference>
<feature type="domain" description="Secretion system C-terminal sorting" evidence="2">
    <location>
        <begin position="1324"/>
        <end position="1388"/>
    </location>
</feature>
<organism evidence="3 4">
    <name type="scientific">Mariniphaga anaerophila</name>
    <dbReference type="NCBI Taxonomy" id="1484053"/>
    <lineage>
        <taxon>Bacteria</taxon>
        <taxon>Pseudomonadati</taxon>
        <taxon>Bacteroidota</taxon>
        <taxon>Bacteroidia</taxon>
        <taxon>Marinilabiliales</taxon>
        <taxon>Prolixibacteraceae</taxon>
        <taxon>Mariniphaga</taxon>
    </lineage>
</organism>
<evidence type="ECO:0000313" key="3">
    <source>
        <dbReference type="EMBL" id="SHE97588.1"/>
    </source>
</evidence>
<reference evidence="3 4" key="1">
    <citation type="submission" date="2016-11" db="EMBL/GenBank/DDBJ databases">
        <authorList>
            <person name="Jaros S."/>
            <person name="Januszkiewicz K."/>
            <person name="Wedrychowicz H."/>
        </authorList>
    </citation>
    <scope>NUCLEOTIDE SEQUENCE [LARGE SCALE GENOMIC DNA]</scope>
    <source>
        <strain evidence="3 4">DSM 26910</strain>
    </source>
</reference>
<feature type="signal peptide" evidence="1">
    <location>
        <begin position="1"/>
        <end position="19"/>
    </location>
</feature>
<dbReference type="InterPro" id="IPR026444">
    <property type="entry name" value="Secre_tail"/>
</dbReference>
<dbReference type="PANTHER" id="PTHR45661:SF3">
    <property type="entry name" value="IG-LIKE DOMAIN-CONTAINING PROTEIN"/>
    <property type="match status" value="1"/>
</dbReference>
<dbReference type="InterPro" id="IPR026906">
    <property type="entry name" value="LRR_5"/>
</dbReference>
<dbReference type="Gene3D" id="3.80.10.10">
    <property type="entry name" value="Ribonuclease Inhibitor"/>
    <property type="match status" value="5"/>
</dbReference>
<name>A0A1M4XVZ8_9BACT</name>
<dbReference type="InterPro" id="IPR053139">
    <property type="entry name" value="Surface_bspA-like"/>
</dbReference>
<dbReference type="Pfam" id="PF13306">
    <property type="entry name" value="LRR_5"/>
    <property type="match status" value="5"/>
</dbReference>
<keyword evidence="1" id="KW-0732">Signal</keyword>
<dbReference type="SUPFAM" id="SSF110296">
    <property type="entry name" value="Oligoxyloglucan reducing end-specific cellobiohydrolase"/>
    <property type="match status" value="1"/>
</dbReference>